<keyword evidence="4 6" id="KW-0862">Zinc</keyword>
<dbReference type="HAMAP" id="MF_01152">
    <property type="entry name" value="DnaJ"/>
    <property type="match status" value="1"/>
</dbReference>
<dbReference type="GO" id="GO:0006457">
    <property type="term" value="P:protein folding"/>
    <property type="evidence" value="ECO:0007669"/>
    <property type="project" value="InterPro"/>
</dbReference>
<keyword evidence="2" id="KW-0677">Repeat</keyword>
<evidence type="ECO:0000256" key="6">
    <source>
        <dbReference type="PROSITE-ProRule" id="PRU00546"/>
    </source>
</evidence>
<feature type="domain" description="J" evidence="8">
    <location>
        <begin position="6"/>
        <end position="73"/>
    </location>
</feature>
<keyword evidence="5" id="KW-0143">Chaperone</keyword>
<dbReference type="CDD" id="cd10719">
    <property type="entry name" value="DnaJ_zf"/>
    <property type="match status" value="1"/>
</dbReference>
<dbReference type="FunFam" id="2.10.230.10:FF:000001">
    <property type="entry name" value="DnaJ subfamily A member 2"/>
    <property type="match status" value="1"/>
</dbReference>
<evidence type="ECO:0000256" key="5">
    <source>
        <dbReference type="ARBA" id="ARBA00023186"/>
    </source>
</evidence>
<dbReference type="GeneID" id="36517068"/>
<dbReference type="OrthoDB" id="550424at2759"/>
<dbReference type="PROSITE" id="PS50076">
    <property type="entry name" value="DNAJ_2"/>
    <property type="match status" value="1"/>
</dbReference>
<dbReference type="InterPro" id="IPR002939">
    <property type="entry name" value="DnaJ_C"/>
</dbReference>
<dbReference type="Pfam" id="PF00226">
    <property type="entry name" value="DnaJ"/>
    <property type="match status" value="1"/>
</dbReference>
<dbReference type="AlphaFoldDB" id="A0A2T0FL47"/>
<dbReference type="CDD" id="cd06257">
    <property type="entry name" value="DnaJ"/>
    <property type="match status" value="1"/>
</dbReference>
<dbReference type="InterPro" id="IPR012724">
    <property type="entry name" value="DnaJ"/>
</dbReference>
<dbReference type="InterPro" id="IPR008971">
    <property type="entry name" value="HSP40/DnaJ_pept-bd"/>
</dbReference>
<evidence type="ECO:0000313" key="10">
    <source>
        <dbReference type="EMBL" id="PRT55700.1"/>
    </source>
</evidence>
<dbReference type="PRINTS" id="PR00625">
    <property type="entry name" value="JDOMAIN"/>
</dbReference>
<dbReference type="GO" id="GO:0005524">
    <property type="term" value="F:ATP binding"/>
    <property type="evidence" value="ECO:0007669"/>
    <property type="project" value="InterPro"/>
</dbReference>
<keyword evidence="3 6" id="KW-0863">Zinc-finger</keyword>
<evidence type="ECO:0000259" key="8">
    <source>
        <dbReference type="PROSITE" id="PS50076"/>
    </source>
</evidence>
<accession>A0A2T0FL47</accession>
<evidence type="ECO:0000256" key="2">
    <source>
        <dbReference type="ARBA" id="ARBA00022737"/>
    </source>
</evidence>
<dbReference type="InterPro" id="IPR044713">
    <property type="entry name" value="DNJA1/2-like"/>
</dbReference>
<dbReference type="InterPro" id="IPR036410">
    <property type="entry name" value="HSP_DnaJ_Cys-rich_dom_sf"/>
</dbReference>
<dbReference type="Proteomes" id="UP000238350">
    <property type="component" value="Unassembled WGS sequence"/>
</dbReference>
<dbReference type="SUPFAM" id="SSF49493">
    <property type="entry name" value="HSP40/DnaJ peptide-binding domain"/>
    <property type="match status" value="2"/>
</dbReference>
<dbReference type="PROSITE" id="PS51188">
    <property type="entry name" value="ZF_CR"/>
    <property type="match status" value="1"/>
</dbReference>
<dbReference type="EMBL" id="NDIQ01000022">
    <property type="protein sequence ID" value="PRT55700.1"/>
    <property type="molecule type" value="Genomic_DNA"/>
</dbReference>
<comment type="caution">
    <text evidence="10">The sequence shown here is derived from an EMBL/GenBank/DDBJ whole genome shotgun (WGS) entry which is preliminary data.</text>
</comment>
<dbReference type="InterPro" id="IPR036869">
    <property type="entry name" value="J_dom_sf"/>
</dbReference>
<dbReference type="InterPro" id="IPR001623">
    <property type="entry name" value="DnaJ_domain"/>
</dbReference>
<keyword evidence="1 6" id="KW-0479">Metal-binding</keyword>
<dbReference type="GO" id="GO:0030544">
    <property type="term" value="F:Hsp70 protein binding"/>
    <property type="evidence" value="ECO:0007669"/>
    <property type="project" value="InterPro"/>
</dbReference>
<name>A0A2T0FL47_9ASCO</name>
<evidence type="ECO:0000256" key="4">
    <source>
        <dbReference type="ARBA" id="ARBA00022833"/>
    </source>
</evidence>
<evidence type="ECO:0000256" key="3">
    <source>
        <dbReference type="ARBA" id="ARBA00022771"/>
    </source>
</evidence>
<feature type="domain" description="CR-type" evidence="9">
    <location>
        <begin position="154"/>
        <end position="239"/>
    </location>
</feature>
<organism evidence="10 11">
    <name type="scientific">Wickerhamiella sorbophila</name>
    <dbReference type="NCBI Taxonomy" id="45607"/>
    <lineage>
        <taxon>Eukaryota</taxon>
        <taxon>Fungi</taxon>
        <taxon>Dikarya</taxon>
        <taxon>Ascomycota</taxon>
        <taxon>Saccharomycotina</taxon>
        <taxon>Dipodascomycetes</taxon>
        <taxon>Dipodascales</taxon>
        <taxon>Trichomonascaceae</taxon>
        <taxon>Wickerhamiella</taxon>
    </lineage>
</organism>
<feature type="zinc finger region" description="CR-type" evidence="6">
    <location>
        <begin position="154"/>
        <end position="239"/>
    </location>
</feature>
<feature type="region of interest" description="Disordered" evidence="7">
    <location>
        <begin position="115"/>
        <end position="134"/>
    </location>
</feature>
<evidence type="ECO:0000256" key="7">
    <source>
        <dbReference type="SAM" id="MobiDB-lite"/>
    </source>
</evidence>
<sequence>METEIDYYEILGVERTADHIEIRRAYKKLALSHHPDKVPEDERPEAEQRFKSISEAYEVLSKEETRAHYDMFGTSAKSGAGNGSYSWQDQFDPQFGPEAFAEFFGFNQSQYHAHANGGGERANGHSHHTNGGFRGRTEDANIEIDISLEDIYRGRVLKLASSRQILCKVCEGVGARPKAKPKTCGVCNGTGSTQKLRHLNGGLMTADTMPCDACHGRGQTFRTKDQCKRCIGTGTVEERSIFEVYIPRGAPDGYREVLKGKADEMYGYQTGNIVVTVQVAPHERFTREGQDLYTKANITLGESLLGFSRVLATQLDGRALRVTVPRGSVTKPNTVLKIAGEGMPKAGSDIRGDLYIVLEIDFPDRLDPSTVIALENALPVPPCDNNDSEVDDVDAVQISVDDLPTYDHEDENGEFEVPGGCATN</sequence>
<dbReference type="SUPFAM" id="SSF57938">
    <property type="entry name" value="DnaJ/Hsp40 cysteine-rich domain"/>
    <property type="match status" value="1"/>
</dbReference>
<dbReference type="Pfam" id="PF00684">
    <property type="entry name" value="DnaJ_CXXCXGXG"/>
    <property type="match status" value="1"/>
</dbReference>
<proteinExistence type="inferred from homology"/>
<evidence type="ECO:0000259" key="9">
    <source>
        <dbReference type="PROSITE" id="PS51188"/>
    </source>
</evidence>
<protein>
    <submittedName>
        <fullName evidence="10">DnaJ xdj1</fullName>
    </submittedName>
</protein>
<dbReference type="CDD" id="cd10747">
    <property type="entry name" value="DnaJ_C"/>
    <property type="match status" value="1"/>
</dbReference>
<reference evidence="10 11" key="1">
    <citation type="submission" date="2017-04" db="EMBL/GenBank/DDBJ databases">
        <title>Genome sequencing of [Candida] sorbophila.</title>
        <authorList>
            <person name="Ahn J.O."/>
        </authorList>
    </citation>
    <scope>NUCLEOTIDE SEQUENCE [LARGE SCALE GENOMIC DNA]</scope>
    <source>
        <strain evidence="10 11">DS02</strain>
    </source>
</reference>
<evidence type="ECO:0000256" key="1">
    <source>
        <dbReference type="ARBA" id="ARBA00022723"/>
    </source>
</evidence>
<dbReference type="Gene3D" id="2.10.230.10">
    <property type="entry name" value="Heat shock protein DnaJ, cysteine-rich domain"/>
    <property type="match status" value="1"/>
</dbReference>
<dbReference type="SMART" id="SM00271">
    <property type="entry name" value="DnaJ"/>
    <property type="match status" value="1"/>
</dbReference>
<keyword evidence="11" id="KW-1185">Reference proteome</keyword>
<dbReference type="GO" id="GO:0009408">
    <property type="term" value="P:response to heat"/>
    <property type="evidence" value="ECO:0007669"/>
    <property type="project" value="InterPro"/>
</dbReference>
<dbReference type="STRING" id="45607.A0A2T0FL47"/>
<dbReference type="InterPro" id="IPR001305">
    <property type="entry name" value="HSP_DnaJ_Cys-rich_dom"/>
</dbReference>
<dbReference type="GO" id="GO:0051082">
    <property type="term" value="F:unfolded protein binding"/>
    <property type="evidence" value="ECO:0007669"/>
    <property type="project" value="InterPro"/>
</dbReference>
<dbReference type="SUPFAM" id="SSF46565">
    <property type="entry name" value="Chaperone J-domain"/>
    <property type="match status" value="1"/>
</dbReference>
<evidence type="ECO:0000313" key="11">
    <source>
        <dbReference type="Proteomes" id="UP000238350"/>
    </source>
</evidence>
<dbReference type="RefSeq" id="XP_024665645.1">
    <property type="nucleotide sequence ID" value="XM_024809877.1"/>
</dbReference>
<dbReference type="GO" id="GO:0008270">
    <property type="term" value="F:zinc ion binding"/>
    <property type="evidence" value="ECO:0007669"/>
    <property type="project" value="UniProtKB-KW"/>
</dbReference>
<dbReference type="Gene3D" id="2.60.260.20">
    <property type="entry name" value="Urease metallochaperone UreE, N-terminal domain"/>
    <property type="match status" value="2"/>
</dbReference>
<dbReference type="PANTHER" id="PTHR43888">
    <property type="entry name" value="DNAJ-LIKE-2, ISOFORM A-RELATED"/>
    <property type="match status" value="1"/>
</dbReference>
<dbReference type="Pfam" id="PF01556">
    <property type="entry name" value="DnaJ_C"/>
    <property type="match status" value="1"/>
</dbReference>
<dbReference type="FunFam" id="2.60.260.20:FF:000013">
    <property type="entry name" value="DnaJ subfamily B member 11"/>
    <property type="match status" value="1"/>
</dbReference>
<gene>
    <name evidence="10" type="ORF">B9G98_03320</name>
</gene>
<dbReference type="Gene3D" id="1.10.287.110">
    <property type="entry name" value="DnaJ domain"/>
    <property type="match status" value="1"/>
</dbReference>